<feature type="region of interest" description="Disordered" evidence="1">
    <location>
        <begin position="1"/>
        <end position="23"/>
    </location>
</feature>
<proteinExistence type="predicted"/>
<feature type="transmembrane region" description="Helical" evidence="2">
    <location>
        <begin position="158"/>
        <end position="177"/>
    </location>
</feature>
<dbReference type="RefSeq" id="WP_051933009.1">
    <property type="nucleotide sequence ID" value="NZ_JACBZM010000001.1"/>
</dbReference>
<keyword evidence="2" id="KW-0812">Transmembrane</keyword>
<keyword evidence="2" id="KW-0472">Membrane</keyword>
<evidence type="ECO:0000313" key="3">
    <source>
        <dbReference type="EMBL" id="NYI43834.1"/>
    </source>
</evidence>
<comment type="caution">
    <text evidence="3">The sequence shown here is derived from an EMBL/GenBank/DDBJ whole genome shotgun (WGS) entry which is preliminary data.</text>
</comment>
<evidence type="ECO:0000256" key="1">
    <source>
        <dbReference type="SAM" id="MobiDB-lite"/>
    </source>
</evidence>
<keyword evidence="2" id="KW-1133">Transmembrane helix</keyword>
<feature type="transmembrane region" description="Helical" evidence="2">
    <location>
        <begin position="123"/>
        <end position="146"/>
    </location>
</feature>
<name>A0A7Y9ZEA1_9ACTN</name>
<feature type="transmembrane region" description="Helical" evidence="2">
    <location>
        <begin position="83"/>
        <end position="102"/>
    </location>
</feature>
<protein>
    <submittedName>
        <fullName evidence="3">Uncharacterized protein</fullName>
    </submittedName>
</protein>
<evidence type="ECO:0000256" key="2">
    <source>
        <dbReference type="SAM" id="Phobius"/>
    </source>
</evidence>
<gene>
    <name evidence="3" type="ORF">BJ993_000914</name>
</gene>
<reference evidence="3 4" key="1">
    <citation type="submission" date="2020-07" db="EMBL/GenBank/DDBJ databases">
        <title>Sequencing the genomes of 1000 actinobacteria strains.</title>
        <authorList>
            <person name="Klenk H.-P."/>
        </authorList>
    </citation>
    <scope>NUCLEOTIDE SEQUENCE [LARGE SCALE GENOMIC DNA]</scope>
    <source>
        <strain evidence="3 4">DSM 15131</strain>
    </source>
</reference>
<dbReference type="EMBL" id="JACBZM010000001">
    <property type="protein sequence ID" value="NYI43834.1"/>
    <property type="molecule type" value="Genomic_DNA"/>
</dbReference>
<organism evidence="3 4">
    <name type="scientific">Nocardioides aromaticivorans</name>
    <dbReference type="NCBI Taxonomy" id="200618"/>
    <lineage>
        <taxon>Bacteria</taxon>
        <taxon>Bacillati</taxon>
        <taxon>Actinomycetota</taxon>
        <taxon>Actinomycetes</taxon>
        <taxon>Propionibacteriales</taxon>
        <taxon>Nocardioidaceae</taxon>
        <taxon>Nocardioides</taxon>
    </lineage>
</organism>
<dbReference type="Proteomes" id="UP000562045">
    <property type="component" value="Unassembled WGS sequence"/>
</dbReference>
<dbReference type="AlphaFoldDB" id="A0A7Y9ZEA1"/>
<evidence type="ECO:0000313" key="4">
    <source>
        <dbReference type="Proteomes" id="UP000562045"/>
    </source>
</evidence>
<accession>A0A7Y9ZEA1</accession>
<feature type="transmembrane region" description="Helical" evidence="2">
    <location>
        <begin position="35"/>
        <end position="57"/>
    </location>
</feature>
<sequence length="313" mass="33315">MVRNASKKAAGSDGADDRTWHATPEAKSKAKTYRIIALVLWALSIAAELGGIFGLLLNKGILEASTSVDDRGVLVADEKFPTWAFVTLIGLLVVMAILTIIGSQLWKKAQELDPPSSANGISFFLKSQLGAIIPLIAFVPIIVLIFLNKDMSKQQKGWAGGVGVVLALVAVALGVNYDPPSIEKYTAEKQAVVQLLGEDKVYWAGGGEVYHVCANVPDLSKSAVTSGTTAEAVADGKPRLTLKLESELKACQRAVPNNIDEIVDAIRRVQQGEVTEQVLPSPDWTGVANAPSGDALDELNDVLDEARKDDGSE</sequence>